<dbReference type="GO" id="GO:0006508">
    <property type="term" value="P:proteolysis"/>
    <property type="evidence" value="ECO:0007669"/>
    <property type="project" value="UniProtKB-KW"/>
</dbReference>
<dbReference type="Gene3D" id="3.30.310.130">
    <property type="entry name" value="Ubiquitin-related"/>
    <property type="match status" value="1"/>
</dbReference>
<dbReference type="STRING" id="284811.Q750H2"/>
<comment type="similarity">
    <text evidence="1">Belongs to the peptidase C48 family.</text>
</comment>
<dbReference type="AlphaFoldDB" id="Q750H2"/>
<dbReference type="Gene3D" id="1.10.418.20">
    <property type="match status" value="1"/>
</dbReference>
<dbReference type="GO" id="GO:0016929">
    <property type="term" value="F:deSUMOylase activity"/>
    <property type="evidence" value="ECO:0000318"/>
    <property type="project" value="GO_Central"/>
</dbReference>
<evidence type="ECO:0000256" key="4">
    <source>
        <dbReference type="ARBA" id="ARBA00022807"/>
    </source>
</evidence>
<reference evidence="8" key="2">
    <citation type="journal article" date="2013" name="G3 (Bethesda)">
        <title>Genomes of Ashbya fungi isolated from insects reveal four mating-type loci, numerous translocations, lack of transposons, and distinct gene duplications.</title>
        <authorList>
            <person name="Dietrich F.S."/>
            <person name="Voegeli S."/>
            <person name="Kuo S."/>
            <person name="Philippsen P."/>
        </authorList>
    </citation>
    <scope>GENOME REANNOTATION</scope>
    <source>
        <strain evidence="8">ATCC 10895 / CBS 109.51 / FGSC 9923 / NRRL Y-1056</strain>
    </source>
</reference>
<dbReference type="GO" id="GO:0016926">
    <property type="term" value="P:protein desumoylation"/>
    <property type="evidence" value="ECO:0000318"/>
    <property type="project" value="GO_Central"/>
</dbReference>
<dbReference type="FunCoup" id="Q750H2">
    <property type="interactions" value="1374"/>
</dbReference>
<evidence type="ECO:0000256" key="5">
    <source>
        <dbReference type="SAM" id="MobiDB-lite"/>
    </source>
</evidence>
<feature type="domain" description="Ubiquitin-like protease family profile" evidence="6">
    <location>
        <begin position="335"/>
        <end position="493"/>
    </location>
</feature>
<dbReference type="MEROPS" id="C48.001"/>
<dbReference type="PANTHER" id="PTHR46915:SF2">
    <property type="entry name" value="UBIQUITIN-LIKE PROTEASE 4"/>
    <property type="match status" value="1"/>
</dbReference>
<dbReference type="SUPFAM" id="SSF54001">
    <property type="entry name" value="Cysteine proteinases"/>
    <property type="match status" value="1"/>
</dbReference>
<dbReference type="OMA" id="CGIYVCM"/>
<accession>Q750H2</accession>
<dbReference type="InParanoid" id="Q750H2"/>
<dbReference type="GO" id="GO:0005634">
    <property type="term" value="C:nucleus"/>
    <property type="evidence" value="ECO:0000318"/>
    <property type="project" value="GO_Central"/>
</dbReference>
<evidence type="ECO:0000313" key="8">
    <source>
        <dbReference type="Proteomes" id="UP000000591"/>
    </source>
</evidence>
<keyword evidence="2" id="KW-0645">Protease</keyword>
<keyword evidence="3" id="KW-0378">Hydrolase</keyword>
<dbReference type="Proteomes" id="UP000000591">
    <property type="component" value="Chromosome VII"/>
</dbReference>
<dbReference type="GeneID" id="4622946"/>
<gene>
    <name evidence="7" type="ORF">AGOS_AGL019W</name>
</gene>
<dbReference type="HOGENOM" id="CLU_021050_0_0_1"/>
<keyword evidence="4" id="KW-0788">Thiol protease</keyword>
<name>Q750H2_EREGS</name>
<feature type="region of interest" description="Disordered" evidence="5">
    <location>
        <begin position="64"/>
        <end position="90"/>
    </location>
</feature>
<dbReference type="eggNOG" id="KOG0778">
    <property type="taxonomic scope" value="Eukaryota"/>
</dbReference>
<dbReference type="PROSITE" id="PS50600">
    <property type="entry name" value="ULP_PROTEASE"/>
    <property type="match status" value="1"/>
</dbReference>
<dbReference type="RefSeq" id="NP_986647.2">
    <property type="nucleotide sequence ID" value="NM_211709.2"/>
</dbReference>
<evidence type="ECO:0000256" key="3">
    <source>
        <dbReference type="ARBA" id="ARBA00022801"/>
    </source>
</evidence>
<dbReference type="InterPro" id="IPR003653">
    <property type="entry name" value="Peptidase_C48_C"/>
</dbReference>
<evidence type="ECO:0000313" key="7">
    <source>
        <dbReference type="EMBL" id="AAS54471.2"/>
    </source>
</evidence>
<dbReference type="OrthoDB" id="1939479at2759"/>
<organism evidence="7 8">
    <name type="scientific">Eremothecium gossypii (strain ATCC 10895 / CBS 109.51 / FGSC 9923 / NRRL Y-1056)</name>
    <name type="common">Yeast</name>
    <name type="synonym">Ashbya gossypii</name>
    <dbReference type="NCBI Taxonomy" id="284811"/>
    <lineage>
        <taxon>Eukaryota</taxon>
        <taxon>Fungi</taxon>
        <taxon>Dikarya</taxon>
        <taxon>Ascomycota</taxon>
        <taxon>Saccharomycotina</taxon>
        <taxon>Saccharomycetes</taxon>
        <taxon>Saccharomycetales</taxon>
        <taxon>Saccharomycetaceae</taxon>
        <taxon>Eremothecium</taxon>
    </lineage>
</organism>
<dbReference type="KEGG" id="ago:AGOS_AGL019W"/>
<evidence type="ECO:0000256" key="1">
    <source>
        <dbReference type="ARBA" id="ARBA00005234"/>
    </source>
</evidence>
<protein>
    <submittedName>
        <fullName evidence="7">AGL019Wp</fullName>
    </submittedName>
</protein>
<dbReference type="InterPro" id="IPR038765">
    <property type="entry name" value="Papain-like_cys_pep_sf"/>
</dbReference>
<evidence type="ECO:0000259" key="6">
    <source>
        <dbReference type="PROSITE" id="PS50600"/>
    </source>
</evidence>
<dbReference type="FunFam" id="3.30.310.130:FF:000008">
    <property type="entry name" value="Ubiquitin-like-specific protease 1"/>
    <property type="match status" value="1"/>
</dbReference>
<dbReference type="PANTHER" id="PTHR46915">
    <property type="entry name" value="UBIQUITIN-LIKE PROTEASE 4-RELATED"/>
    <property type="match status" value="1"/>
</dbReference>
<reference evidence="7 8" key="1">
    <citation type="journal article" date="2004" name="Science">
        <title>The Ashbya gossypii genome as a tool for mapping the ancient Saccharomyces cerevisiae genome.</title>
        <authorList>
            <person name="Dietrich F.S."/>
            <person name="Voegeli S."/>
            <person name="Brachat S."/>
            <person name="Lerch A."/>
            <person name="Gates K."/>
            <person name="Steiner S."/>
            <person name="Mohr C."/>
            <person name="Pohlmann R."/>
            <person name="Luedi P."/>
            <person name="Choi S."/>
            <person name="Wing R.A."/>
            <person name="Flavier A."/>
            <person name="Gaffney T.D."/>
            <person name="Philippsen P."/>
        </authorList>
    </citation>
    <scope>NUCLEOTIDE SEQUENCE [LARGE SCALE GENOMIC DNA]</scope>
    <source>
        <strain evidence="8">ATCC 10895 / CBS 109.51 / FGSC 9923 / NRRL Y-1056</strain>
    </source>
</reference>
<keyword evidence="8" id="KW-1185">Reference proteome</keyword>
<dbReference type="EMBL" id="AE016820">
    <property type="protein sequence ID" value="AAS54471.2"/>
    <property type="molecule type" value="Genomic_DNA"/>
</dbReference>
<dbReference type="Pfam" id="PF02902">
    <property type="entry name" value="Peptidase_C48"/>
    <property type="match status" value="1"/>
</dbReference>
<sequence length="523" mass="60302">MLDGIRKVLDGTRRSLLAWVYADTPASDTSEYDSGSSQARNIFHCSCRDDEGAMHGEMGVLKKRLHSDDINVPQKRSRPAGQGSGFPEALPQKVAQTKEAALVEKIDRLIAPASQLKLEKDPFNWDSPITTPSADRPSDAPERHFQYGTAFYRRRRRFQSLPRAGAQRSLLADPADEISYLRMVFNGEYKPLKMIQEERKQQLRLLQMDSRDTGLKRSILNLTERIRSVLIDTRQSQNQDADVMIVKERIIDPLSLKRKAFYAQKLKFDRSILSFEDEFKSYKKLLEERKKIQDEIRKQQRGAVLVPMLTDSDMKDIQLTLARTDKGVLNNKNNFEVTVRDFKTLAPRRWLNDTIIEYFMKQIELKYAHTVAFNSFFYSTLSERGYQGVRRWMKRKKVKIQDLHKIFVPINLDQSHWALGIIDLTKKKVMYADSLTSRANSMSFAIMKDLQNYVIEESGGSMGKDFELEHIACPQQPNGFDCGVYVCTNALYLSEDQALAFDHQDAARMRNYIGHMILSEGKK</sequence>
<evidence type="ECO:0000256" key="2">
    <source>
        <dbReference type="ARBA" id="ARBA00022670"/>
    </source>
</evidence>
<proteinExistence type="inferred from homology"/>